<evidence type="ECO:0000313" key="2">
    <source>
        <dbReference type="EMBL" id="PJC95090.1"/>
    </source>
</evidence>
<dbReference type="InterPro" id="IPR014710">
    <property type="entry name" value="RmlC-like_jellyroll"/>
</dbReference>
<comment type="caution">
    <text evidence="2">The sequence shown here is derived from an EMBL/GenBank/DDBJ whole genome shotgun (WGS) entry which is preliminary data.</text>
</comment>
<name>A0A2M8HEX9_9GAMM</name>
<reference evidence="2 3" key="1">
    <citation type="submission" date="2017-11" db="EMBL/GenBank/DDBJ databases">
        <title>Draft genome sequence of environmental isolate Aeromonas lusitania sp. nov. MDC 2473.</title>
        <authorList>
            <person name="Colston S.M."/>
            <person name="Navarro A."/>
            <person name="Martinez-Murcia A.J."/>
            <person name="Graf J."/>
        </authorList>
    </citation>
    <scope>NUCLEOTIDE SEQUENCE [LARGE SCALE GENOMIC DNA]</scope>
    <source>
        <strain evidence="2 3">MDC 2473</strain>
    </source>
</reference>
<dbReference type="Pfam" id="PF07883">
    <property type="entry name" value="Cupin_2"/>
    <property type="match status" value="1"/>
</dbReference>
<dbReference type="AlphaFoldDB" id="A0A2M8HEX9"/>
<sequence>MASPVSNSLFNSQRREQMKFIRAVVLSLSALLMIGVPAWANAGAQVMTQADLKWKEMGNGIAAAPVSGDMTSGPSRFFLKYPAGLVTPSHHHDADHYVTLVSGAITLTVGGKAHRLGPGDYFALTDKVPHVAKVEGTEPAVFFIQADGPWNVVMEK</sequence>
<dbReference type="InterPro" id="IPR011051">
    <property type="entry name" value="RmlC_Cupin_sf"/>
</dbReference>
<keyword evidence="3" id="KW-1185">Reference proteome</keyword>
<evidence type="ECO:0000259" key="1">
    <source>
        <dbReference type="Pfam" id="PF07883"/>
    </source>
</evidence>
<dbReference type="Proteomes" id="UP000232060">
    <property type="component" value="Unassembled WGS sequence"/>
</dbReference>
<accession>A0A2M8HEX9</accession>
<dbReference type="SUPFAM" id="SSF51182">
    <property type="entry name" value="RmlC-like cupins"/>
    <property type="match status" value="1"/>
</dbReference>
<protein>
    <recommendedName>
        <fullName evidence="1">Cupin type-2 domain-containing protein</fullName>
    </recommendedName>
</protein>
<dbReference type="InterPro" id="IPR013096">
    <property type="entry name" value="Cupin_2"/>
</dbReference>
<evidence type="ECO:0000313" key="3">
    <source>
        <dbReference type="Proteomes" id="UP000232060"/>
    </source>
</evidence>
<gene>
    <name evidence="2" type="ORF">CUC44_01530</name>
</gene>
<proteinExistence type="predicted"/>
<feature type="domain" description="Cupin type-2" evidence="1">
    <location>
        <begin position="79"/>
        <end position="143"/>
    </location>
</feature>
<organism evidence="2 3">
    <name type="scientific">Aeromonas lusitana</name>
    <dbReference type="NCBI Taxonomy" id="931529"/>
    <lineage>
        <taxon>Bacteria</taxon>
        <taxon>Pseudomonadati</taxon>
        <taxon>Pseudomonadota</taxon>
        <taxon>Gammaproteobacteria</taxon>
        <taxon>Aeromonadales</taxon>
        <taxon>Aeromonadaceae</taxon>
        <taxon>Aeromonas</taxon>
    </lineage>
</organism>
<dbReference type="Gene3D" id="2.60.120.10">
    <property type="entry name" value="Jelly Rolls"/>
    <property type="match status" value="1"/>
</dbReference>
<dbReference type="EMBL" id="PGCP01000002">
    <property type="protein sequence ID" value="PJC95090.1"/>
    <property type="molecule type" value="Genomic_DNA"/>
</dbReference>